<dbReference type="Pfam" id="PF14322">
    <property type="entry name" value="SusD-like_3"/>
    <property type="match status" value="1"/>
</dbReference>
<name>A0A917HI56_9SPHI</name>
<evidence type="ECO:0000313" key="10">
    <source>
        <dbReference type="Proteomes" id="UP000660862"/>
    </source>
</evidence>
<evidence type="ECO:0000259" key="8">
    <source>
        <dbReference type="Pfam" id="PF14322"/>
    </source>
</evidence>
<comment type="similarity">
    <text evidence="2">Belongs to the SusD family.</text>
</comment>
<evidence type="ECO:0000256" key="5">
    <source>
        <dbReference type="ARBA" id="ARBA00023237"/>
    </source>
</evidence>
<sequence>MKIMKKGYIKYVMLAMLVSSVLASCEKGFLDKAPDEDLTIDDVFAERQYAERFLTATYNYLPTGIDFAELPGRNPFVGASDDMEMSWLNRFSHRMNGGTWGPNDVPSDQHWSIPYQAIRRLNLFTENIVTTPMEEQVKQTWIGEAEFMKGFFHFLLVRLYGPVPVIAHSYQPSEDFTNIKRNTLSECIEYIVARCDDAIQKLPMTVPSASEGRITAAAALALKSRVLLYAASPLFNGNPDYVDYTDTEGNKLFPAYDAQLWQRAADAAKASIDRSEAAGYRLYRSPSNDPLQNYQQVFTERHNQEVLFARNLGVHSWQEMGGAPNSEGGWSGLCPLQRLVDEYEMADGSTPITGYQANGEPIINAASGYKEEGYVSEAHPAGYYPAGIRNMYVNREPRFYATINYNGAWWRGRQLQFWNSGAEGKSKGGSELYTVNGYLLKKFMDEQNVNIREGRFVLKTWVYFRLAEQYLNYAEALNEAQGPVDAVYTYVNAVRDRSGLPGLAPGLSKEAMREKIRHERRVELSFETHRYFDTRRWLIAETTNKINIYGMNIHVGTSLNDDAYYERTFLKARVFDKKHYLWPIDQNTINVSPLIVQNPFW</sequence>
<dbReference type="Proteomes" id="UP000660862">
    <property type="component" value="Unassembled WGS sequence"/>
</dbReference>
<evidence type="ECO:0008006" key="11">
    <source>
        <dbReference type="Google" id="ProtNLM"/>
    </source>
</evidence>
<dbReference type="InterPro" id="IPR012944">
    <property type="entry name" value="SusD_RagB_dom"/>
</dbReference>
<reference evidence="9" key="2">
    <citation type="submission" date="2020-09" db="EMBL/GenBank/DDBJ databases">
        <authorList>
            <person name="Sun Q."/>
            <person name="Zhou Y."/>
        </authorList>
    </citation>
    <scope>NUCLEOTIDE SEQUENCE</scope>
    <source>
        <strain evidence="9">CGMCC 1.12195</strain>
    </source>
</reference>
<dbReference type="InterPro" id="IPR011990">
    <property type="entry name" value="TPR-like_helical_dom_sf"/>
</dbReference>
<dbReference type="GO" id="GO:0009279">
    <property type="term" value="C:cell outer membrane"/>
    <property type="evidence" value="ECO:0007669"/>
    <property type="project" value="UniProtKB-SubCell"/>
</dbReference>
<feature type="chain" id="PRO_5037862066" description="Starch-binding associating with outer membrane" evidence="6">
    <location>
        <begin position="24"/>
        <end position="601"/>
    </location>
</feature>
<dbReference type="EMBL" id="BMER01000001">
    <property type="protein sequence ID" value="GGG79388.1"/>
    <property type="molecule type" value="Genomic_DNA"/>
</dbReference>
<keyword evidence="3 6" id="KW-0732">Signal</keyword>
<dbReference type="InterPro" id="IPR033985">
    <property type="entry name" value="SusD-like_N"/>
</dbReference>
<comment type="caution">
    <text evidence="9">The sequence shown here is derived from an EMBL/GenBank/DDBJ whole genome shotgun (WGS) entry which is preliminary data.</text>
</comment>
<evidence type="ECO:0000256" key="4">
    <source>
        <dbReference type="ARBA" id="ARBA00023136"/>
    </source>
</evidence>
<dbReference type="SUPFAM" id="SSF48452">
    <property type="entry name" value="TPR-like"/>
    <property type="match status" value="1"/>
</dbReference>
<evidence type="ECO:0000313" key="9">
    <source>
        <dbReference type="EMBL" id="GGG79388.1"/>
    </source>
</evidence>
<protein>
    <recommendedName>
        <fullName evidence="11">Starch-binding associating with outer membrane</fullName>
    </recommendedName>
</protein>
<dbReference type="AlphaFoldDB" id="A0A917HI56"/>
<dbReference type="PROSITE" id="PS51257">
    <property type="entry name" value="PROKAR_LIPOPROTEIN"/>
    <property type="match status" value="1"/>
</dbReference>
<organism evidence="9 10">
    <name type="scientific">Parapedobacter pyrenivorans</name>
    <dbReference type="NCBI Taxonomy" id="1305674"/>
    <lineage>
        <taxon>Bacteria</taxon>
        <taxon>Pseudomonadati</taxon>
        <taxon>Bacteroidota</taxon>
        <taxon>Sphingobacteriia</taxon>
        <taxon>Sphingobacteriales</taxon>
        <taxon>Sphingobacteriaceae</taxon>
        <taxon>Parapedobacter</taxon>
    </lineage>
</organism>
<feature type="domain" description="SusD-like N-terminal" evidence="8">
    <location>
        <begin position="29"/>
        <end position="228"/>
    </location>
</feature>
<reference evidence="9" key="1">
    <citation type="journal article" date="2014" name="Int. J. Syst. Evol. Microbiol.">
        <title>Complete genome sequence of Corynebacterium casei LMG S-19264T (=DSM 44701T), isolated from a smear-ripened cheese.</title>
        <authorList>
            <consortium name="US DOE Joint Genome Institute (JGI-PGF)"/>
            <person name="Walter F."/>
            <person name="Albersmeier A."/>
            <person name="Kalinowski J."/>
            <person name="Ruckert C."/>
        </authorList>
    </citation>
    <scope>NUCLEOTIDE SEQUENCE</scope>
    <source>
        <strain evidence="9">CGMCC 1.12195</strain>
    </source>
</reference>
<dbReference type="Pfam" id="PF07980">
    <property type="entry name" value="SusD_RagB"/>
    <property type="match status" value="1"/>
</dbReference>
<gene>
    <name evidence="9" type="ORF">GCM10007415_09480</name>
</gene>
<evidence type="ECO:0000256" key="3">
    <source>
        <dbReference type="ARBA" id="ARBA00022729"/>
    </source>
</evidence>
<accession>A0A917HI56</accession>
<evidence type="ECO:0000259" key="7">
    <source>
        <dbReference type="Pfam" id="PF07980"/>
    </source>
</evidence>
<evidence type="ECO:0000256" key="1">
    <source>
        <dbReference type="ARBA" id="ARBA00004442"/>
    </source>
</evidence>
<dbReference type="Gene3D" id="1.25.40.390">
    <property type="match status" value="1"/>
</dbReference>
<feature type="domain" description="RagB/SusD" evidence="7">
    <location>
        <begin position="319"/>
        <end position="601"/>
    </location>
</feature>
<keyword evidence="5" id="KW-0998">Cell outer membrane</keyword>
<evidence type="ECO:0000256" key="6">
    <source>
        <dbReference type="SAM" id="SignalP"/>
    </source>
</evidence>
<feature type="signal peptide" evidence="6">
    <location>
        <begin position="1"/>
        <end position="23"/>
    </location>
</feature>
<comment type="subcellular location">
    <subcellularLocation>
        <location evidence="1">Cell outer membrane</location>
    </subcellularLocation>
</comment>
<keyword evidence="4" id="KW-0472">Membrane</keyword>
<keyword evidence="10" id="KW-1185">Reference proteome</keyword>
<proteinExistence type="inferred from homology"/>
<evidence type="ECO:0000256" key="2">
    <source>
        <dbReference type="ARBA" id="ARBA00006275"/>
    </source>
</evidence>